<reference evidence="3 4" key="1">
    <citation type="journal article" date="2009" name="Environ. Microbiol.">
        <title>Genome sequence of Desulfobacterium autotrophicum HRM2, a marine sulfate reducer oxidizing organic carbon completely to carbon dioxide.</title>
        <authorList>
            <person name="Strittmatter A.W."/>
            <person name="Liesegang H."/>
            <person name="Rabus R."/>
            <person name="Decker I."/>
            <person name="Amann J."/>
            <person name="Andres S."/>
            <person name="Henne A."/>
            <person name="Fricke W.F."/>
            <person name="Martinez-Arias R."/>
            <person name="Bartels D."/>
            <person name="Goesmann A."/>
            <person name="Krause L."/>
            <person name="Puehler A."/>
            <person name="Klenk H.P."/>
            <person name="Richter M."/>
            <person name="Schuler M."/>
            <person name="Gloeckner F.O."/>
            <person name="Meyerdierks A."/>
            <person name="Gottschalk G."/>
            <person name="Amann R."/>
        </authorList>
    </citation>
    <scope>NUCLEOTIDE SEQUENCE [LARGE SCALE GENOMIC DNA]</scope>
    <source>
        <strain evidence="4">ATCC 43914 / DSM 3382 / HRM2</strain>
    </source>
</reference>
<dbReference type="GO" id="GO:0016887">
    <property type="term" value="F:ATP hydrolysis activity"/>
    <property type="evidence" value="ECO:0007669"/>
    <property type="project" value="InterPro"/>
</dbReference>
<comment type="similarity">
    <text evidence="1">Belongs to the GSP E family.</text>
</comment>
<dbReference type="EMBL" id="CP001087">
    <property type="protein sequence ID" value="ACN13614.1"/>
    <property type="molecule type" value="Genomic_DNA"/>
</dbReference>
<dbReference type="InterPro" id="IPR027417">
    <property type="entry name" value="P-loop_NTPase"/>
</dbReference>
<dbReference type="SMART" id="SM00382">
    <property type="entry name" value="AAA"/>
    <property type="match status" value="1"/>
</dbReference>
<dbReference type="STRING" id="177437.HRM2_05000"/>
<dbReference type="Gene3D" id="3.40.50.300">
    <property type="entry name" value="P-loop containing nucleotide triphosphate hydrolases"/>
    <property type="match status" value="1"/>
</dbReference>
<dbReference type="OrthoDB" id="9805147at2"/>
<evidence type="ECO:0000259" key="2">
    <source>
        <dbReference type="SMART" id="SM00382"/>
    </source>
</evidence>
<feature type="domain" description="AAA+ ATPase" evidence="2">
    <location>
        <begin position="133"/>
        <end position="269"/>
    </location>
</feature>
<dbReference type="InterPro" id="IPR003593">
    <property type="entry name" value="AAA+_ATPase"/>
</dbReference>
<dbReference type="Proteomes" id="UP000000442">
    <property type="component" value="Chromosome"/>
</dbReference>
<evidence type="ECO:0000256" key="1">
    <source>
        <dbReference type="ARBA" id="ARBA00006611"/>
    </source>
</evidence>
<evidence type="ECO:0000313" key="4">
    <source>
        <dbReference type="Proteomes" id="UP000000442"/>
    </source>
</evidence>
<dbReference type="RefSeq" id="WP_012662863.1">
    <property type="nucleotide sequence ID" value="NC_012108.1"/>
</dbReference>
<dbReference type="PANTHER" id="PTHR30486">
    <property type="entry name" value="TWITCHING MOTILITY PROTEIN PILT"/>
    <property type="match status" value="1"/>
</dbReference>
<gene>
    <name evidence="3" type="primary">pilT2</name>
    <name evidence="3" type="ordered locus">HRM2_05000</name>
</gene>
<accession>C0QHQ6</accession>
<dbReference type="AlphaFoldDB" id="C0QHQ6"/>
<protein>
    <submittedName>
        <fullName evidence="3">PilT2</fullName>
    </submittedName>
</protein>
<evidence type="ECO:0000313" key="3">
    <source>
        <dbReference type="EMBL" id="ACN13614.1"/>
    </source>
</evidence>
<name>C0QHQ6_DESAH</name>
<dbReference type="InterPro" id="IPR006321">
    <property type="entry name" value="PilT/PilU"/>
</dbReference>
<dbReference type="NCBIfam" id="TIGR01420">
    <property type="entry name" value="pilT_fam"/>
    <property type="match status" value="1"/>
</dbReference>
<dbReference type="HOGENOM" id="CLU_013446_4_0_7"/>
<dbReference type="CDD" id="cd01131">
    <property type="entry name" value="PilT"/>
    <property type="match status" value="1"/>
</dbReference>
<organism evidence="3 4">
    <name type="scientific">Desulforapulum autotrophicum (strain ATCC 43914 / DSM 3382 / VKM B-1955 / HRM2)</name>
    <name type="common">Desulfobacterium autotrophicum</name>
    <dbReference type="NCBI Taxonomy" id="177437"/>
    <lineage>
        <taxon>Bacteria</taxon>
        <taxon>Pseudomonadati</taxon>
        <taxon>Thermodesulfobacteriota</taxon>
        <taxon>Desulfobacteria</taxon>
        <taxon>Desulfobacterales</taxon>
        <taxon>Desulfobacteraceae</taxon>
        <taxon>Desulforapulum</taxon>
    </lineage>
</organism>
<dbReference type="Gene3D" id="3.30.450.90">
    <property type="match status" value="1"/>
</dbReference>
<sequence length="387" mass="43223">MYKQEIDHILERMLESNKNVSDLNLTPGKPFQVETAGELVPVEIEPGFKVLTPFQTEVFALHLINQDRRLTEILLKEGSCDLSYALGDRARFRVNIFSRSGNYAIVLRKLDTTIPTINELDLPRSFHKMSLEKNGIIFVTGATGSGKSTSLAALLDEINETKSVHVITLEDPIEYQHSQKQATFNQRELGSDFDSFASGLRAALRQAPKVILVGEMRDRETVEIGLSAAETGHLVLSTLHTVDAGQTINRIIGMFSTEEERQIRIRLADTIRWVVSQRLLPRTGGGRVAAFEIMSVSLRVKDSILNGESEGKTFYEIMKAGKAFGMTTFDEFIISLYEQGKITEEVALAYSSRRSSVGRGLDFIKSSRGEATTEIKSLEIDHGYERT</sequence>
<dbReference type="eggNOG" id="COG2805">
    <property type="taxonomic scope" value="Bacteria"/>
</dbReference>
<dbReference type="GO" id="GO:0005524">
    <property type="term" value="F:ATP binding"/>
    <property type="evidence" value="ECO:0007669"/>
    <property type="project" value="InterPro"/>
</dbReference>
<dbReference type="InterPro" id="IPR050921">
    <property type="entry name" value="T4SS_GSP_E_ATPase"/>
</dbReference>
<dbReference type="PANTHER" id="PTHR30486:SF16">
    <property type="entry name" value="TWITCHING MOTILITY PROTEIN PILT"/>
    <property type="match status" value="1"/>
</dbReference>
<dbReference type="InterPro" id="IPR001482">
    <property type="entry name" value="T2SS/T4SS_dom"/>
</dbReference>
<dbReference type="Pfam" id="PF00437">
    <property type="entry name" value="T2SSE"/>
    <property type="match status" value="1"/>
</dbReference>
<proteinExistence type="inferred from homology"/>
<dbReference type="SUPFAM" id="SSF52540">
    <property type="entry name" value="P-loop containing nucleoside triphosphate hydrolases"/>
    <property type="match status" value="1"/>
</dbReference>
<keyword evidence="4" id="KW-1185">Reference proteome</keyword>
<dbReference type="KEGG" id="dat:HRM2_05000"/>